<evidence type="ECO:0000256" key="4">
    <source>
        <dbReference type="ARBA" id="ARBA00022840"/>
    </source>
</evidence>
<evidence type="ECO:0000259" key="6">
    <source>
        <dbReference type="PROSITE" id="PS50011"/>
    </source>
</evidence>
<dbReference type="Pfam" id="PF00069">
    <property type="entry name" value="Pkinase"/>
    <property type="match status" value="1"/>
</dbReference>
<keyword evidence="7" id="KW-0723">Serine/threonine-protein kinase</keyword>
<evidence type="ECO:0000256" key="3">
    <source>
        <dbReference type="ARBA" id="ARBA00022777"/>
    </source>
</evidence>
<evidence type="ECO:0000256" key="1">
    <source>
        <dbReference type="ARBA" id="ARBA00022679"/>
    </source>
</evidence>
<dbReference type="PROSITE" id="PS50011">
    <property type="entry name" value="PROTEIN_KINASE_DOM"/>
    <property type="match status" value="1"/>
</dbReference>
<keyword evidence="4" id="KW-0067">ATP-binding</keyword>
<keyword evidence="8" id="KW-1185">Reference proteome</keyword>
<comment type="caution">
    <text evidence="7">The sequence shown here is derived from an EMBL/GenBank/DDBJ whole genome shotgun (WGS) entry which is preliminary data.</text>
</comment>
<keyword evidence="2" id="KW-0547">Nucleotide-binding</keyword>
<keyword evidence="1" id="KW-0808">Transferase</keyword>
<dbReference type="Proteomes" id="UP000535415">
    <property type="component" value="Unassembled WGS sequence"/>
</dbReference>
<evidence type="ECO:0000256" key="2">
    <source>
        <dbReference type="ARBA" id="ARBA00022741"/>
    </source>
</evidence>
<dbReference type="InterPro" id="IPR008266">
    <property type="entry name" value="Tyr_kinase_AS"/>
</dbReference>
<evidence type="ECO:0000256" key="5">
    <source>
        <dbReference type="SAM" id="MobiDB-lite"/>
    </source>
</evidence>
<dbReference type="SUPFAM" id="SSF56112">
    <property type="entry name" value="Protein kinase-like (PK-like)"/>
    <property type="match status" value="1"/>
</dbReference>
<dbReference type="RefSeq" id="WP_183529774.1">
    <property type="nucleotide sequence ID" value="NZ_JACIJM010000007.1"/>
</dbReference>
<keyword evidence="3 7" id="KW-0418">Kinase</keyword>
<organism evidence="7 8">
    <name type="scientific">Yoonia ponticola</name>
    <dbReference type="NCBI Taxonomy" id="1524255"/>
    <lineage>
        <taxon>Bacteria</taxon>
        <taxon>Pseudomonadati</taxon>
        <taxon>Pseudomonadota</taxon>
        <taxon>Alphaproteobacteria</taxon>
        <taxon>Rhodobacterales</taxon>
        <taxon>Paracoccaceae</taxon>
        <taxon>Yoonia</taxon>
    </lineage>
</organism>
<dbReference type="GO" id="GO:0004674">
    <property type="term" value="F:protein serine/threonine kinase activity"/>
    <property type="evidence" value="ECO:0007669"/>
    <property type="project" value="UniProtKB-KW"/>
</dbReference>
<dbReference type="PROSITE" id="PS00109">
    <property type="entry name" value="PROTEIN_KINASE_TYR"/>
    <property type="match status" value="1"/>
</dbReference>
<reference evidence="7 8" key="1">
    <citation type="submission" date="2020-08" db="EMBL/GenBank/DDBJ databases">
        <title>Genomic Encyclopedia of Type Strains, Phase IV (KMG-IV): sequencing the most valuable type-strain genomes for metagenomic binning, comparative biology and taxonomic classification.</title>
        <authorList>
            <person name="Goeker M."/>
        </authorList>
    </citation>
    <scope>NUCLEOTIDE SEQUENCE [LARGE SCALE GENOMIC DNA]</scope>
    <source>
        <strain evidence="7 8">DSM 101064</strain>
    </source>
</reference>
<name>A0A7W9BMD3_9RHOB</name>
<proteinExistence type="predicted"/>
<dbReference type="PANTHER" id="PTHR43289">
    <property type="entry name" value="MITOGEN-ACTIVATED PROTEIN KINASE KINASE KINASE 20-RELATED"/>
    <property type="match status" value="1"/>
</dbReference>
<dbReference type="PANTHER" id="PTHR43289:SF34">
    <property type="entry name" value="SERINE_THREONINE-PROTEIN KINASE YBDM-RELATED"/>
    <property type="match status" value="1"/>
</dbReference>
<dbReference type="InterPro" id="IPR000719">
    <property type="entry name" value="Prot_kinase_dom"/>
</dbReference>
<dbReference type="AlphaFoldDB" id="A0A7W9BMD3"/>
<dbReference type="InterPro" id="IPR011009">
    <property type="entry name" value="Kinase-like_dom_sf"/>
</dbReference>
<sequence length="460" mass="51137">MSAMPQPIDNYSNDKPDDPGLPDGVSLLNGEFEITGRISHGGFGITYLAKDVGLNRTVVIKECFPEAFCNRRSNSSVMVRSSSHEDQYRSIVEMFMREARSIAKMRHPNIVAVHRVFEDNHTAYMALDLIEGDDLKEIIDDEDRNLTPTQIKDILFKILDAIELVHAHDLLHRDISPDNILLDKWGNPVLIDFGAAREEASKKTRTVSTVMIVKDGYSPQEFYFAGGNQNASSDLYALAATFYHLISGQAPTNSQTRVSEIAMGNADPCMPLSGSFPDYDDTFLAAIDKAMRVAPKDRIQSARAWIEMIDPHNTHVEDYERPVVNESLGMTLTSLVAQTNNDLLTIPPTALKKTPLEMLQENTAVDVADWIKEFNEETKNSGGDRPIELDDAPKFSGRFGRQKTIPPMSAIPRDPDFDMDEPEKVAKRFNFKLVGAVLGLLGGCYLALSNPQMVLGLMGL</sequence>
<feature type="domain" description="Protein kinase" evidence="6">
    <location>
        <begin position="32"/>
        <end position="315"/>
    </location>
</feature>
<gene>
    <name evidence="7" type="ORF">FHS72_002622</name>
</gene>
<protein>
    <submittedName>
        <fullName evidence="7">Serine/threonine protein kinase</fullName>
    </submittedName>
</protein>
<accession>A0A7W9BMD3</accession>
<feature type="region of interest" description="Disordered" evidence="5">
    <location>
        <begin position="377"/>
        <end position="416"/>
    </location>
</feature>
<dbReference type="CDD" id="cd14014">
    <property type="entry name" value="STKc_PknB_like"/>
    <property type="match status" value="1"/>
</dbReference>
<dbReference type="GO" id="GO:0005524">
    <property type="term" value="F:ATP binding"/>
    <property type="evidence" value="ECO:0007669"/>
    <property type="project" value="UniProtKB-KW"/>
</dbReference>
<dbReference type="EMBL" id="JACIJM010000007">
    <property type="protein sequence ID" value="MBB5722986.1"/>
    <property type="molecule type" value="Genomic_DNA"/>
</dbReference>
<evidence type="ECO:0000313" key="7">
    <source>
        <dbReference type="EMBL" id="MBB5722986.1"/>
    </source>
</evidence>
<feature type="region of interest" description="Disordered" evidence="5">
    <location>
        <begin position="1"/>
        <end position="22"/>
    </location>
</feature>
<evidence type="ECO:0000313" key="8">
    <source>
        <dbReference type="Proteomes" id="UP000535415"/>
    </source>
</evidence>
<dbReference type="Gene3D" id="1.10.510.10">
    <property type="entry name" value="Transferase(Phosphotransferase) domain 1"/>
    <property type="match status" value="1"/>
</dbReference>
<dbReference type="Gene3D" id="3.30.200.20">
    <property type="entry name" value="Phosphorylase Kinase, domain 1"/>
    <property type="match status" value="1"/>
</dbReference>